<dbReference type="GO" id="GO:0005886">
    <property type="term" value="C:plasma membrane"/>
    <property type="evidence" value="ECO:0007669"/>
    <property type="project" value="TreeGrafter"/>
</dbReference>
<dbReference type="Pfam" id="PF00001">
    <property type="entry name" value="7tm_1"/>
    <property type="match status" value="1"/>
</dbReference>
<keyword evidence="4 10" id="KW-1133">Transmembrane helix</keyword>
<dbReference type="PROSITE" id="PS50262">
    <property type="entry name" value="G_PROTEIN_RECEP_F1_2"/>
    <property type="match status" value="1"/>
</dbReference>
<evidence type="ECO:0000256" key="6">
    <source>
        <dbReference type="ARBA" id="ARBA00023136"/>
    </source>
</evidence>
<comment type="similarity">
    <text evidence="2 9">Belongs to the G-protein coupled receptor 1 family.</text>
</comment>
<dbReference type="PANTHER" id="PTHR45695:SF22">
    <property type="entry name" value="G-PROTEIN COUPLED RECEPTORS FAMILY 1 PROFILE DOMAIN-CONTAINING PROTEIN"/>
    <property type="match status" value="1"/>
</dbReference>
<evidence type="ECO:0000259" key="11">
    <source>
        <dbReference type="PROSITE" id="PS50262"/>
    </source>
</evidence>
<evidence type="ECO:0000313" key="13">
    <source>
        <dbReference type="Proteomes" id="UP000005408"/>
    </source>
</evidence>
<dbReference type="SUPFAM" id="SSF81321">
    <property type="entry name" value="Family A G protein-coupled receptor-like"/>
    <property type="match status" value="1"/>
</dbReference>
<dbReference type="Gene3D" id="1.20.1070.10">
    <property type="entry name" value="Rhodopsin 7-helix transmembrane proteins"/>
    <property type="match status" value="1"/>
</dbReference>
<feature type="transmembrane region" description="Helical" evidence="10">
    <location>
        <begin position="245"/>
        <end position="267"/>
    </location>
</feature>
<protein>
    <recommendedName>
        <fullName evidence="11">G-protein coupled receptors family 1 profile domain-containing protein</fullName>
    </recommendedName>
</protein>
<comment type="subcellular location">
    <subcellularLocation>
        <location evidence="1">Membrane</location>
        <topology evidence="1">Multi-pass membrane protein</topology>
    </subcellularLocation>
</comment>
<evidence type="ECO:0000256" key="1">
    <source>
        <dbReference type="ARBA" id="ARBA00004141"/>
    </source>
</evidence>
<keyword evidence="5 9" id="KW-0297">G-protein coupled receptor</keyword>
<evidence type="ECO:0000256" key="3">
    <source>
        <dbReference type="ARBA" id="ARBA00022692"/>
    </source>
</evidence>
<feature type="transmembrane region" description="Helical" evidence="10">
    <location>
        <begin position="27"/>
        <end position="50"/>
    </location>
</feature>
<evidence type="ECO:0000256" key="4">
    <source>
        <dbReference type="ARBA" id="ARBA00022989"/>
    </source>
</evidence>
<dbReference type="InterPro" id="IPR017452">
    <property type="entry name" value="GPCR_Rhodpsn_7TM"/>
</dbReference>
<proteinExistence type="inferred from homology"/>
<name>A0A8W8L0U2_MAGGI</name>
<evidence type="ECO:0000256" key="7">
    <source>
        <dbReference type="ARBA" id="ARBA00023170"/>
    </source>
</evidence>
<dbReference type="PRINTS" id="PR01012">
    <property type="entry name" value="NRPEPTIDEYR"/>
</dbReference>
<feature type="transmembrane region" description="Helical" evidence="10">
    <location>
        <begin position="93"/>
        <end position="121"/>
    </location>
</feature>
<feature type="domain" description="G-protein coupled receptors family 1 profile" evidence="11">
    <location>
        <begin position="42"/>
        <end position="304"/>
    </location>
</feature>
<evidence type="ECO:0000256" key="9">
    <source>
        <dbReference type="RuleBase" id="RU000688"/>
    </source>
</evidence>
<keyword evidence="3 9" id="KW-0812">Transmembrane</keyword>
<sequence>MCDSVFFPVIHSRKIAEPEISSASKTILMALYSMIIFVSLVGNMLVLITVCGNRNMRSVTNVFILSLSVSDLLLALIATPINMGNVMSTYWKYGAFACKIVPCITTFCVACSSLTLCCIAFERFYAIVYPLKVKFFQASTRLVPLLITVWVTSLISGTPQVFYFKLIKARDVCGKVVNDVCTLPLITSKTMEFFQLWLPFVVLFVTPLLVMTILYSIIIVKLWGRRQIGISMKASDSYRLKQKKRAIKMLVTVVVLFIICWLPIQTFNAVGEKASNMTPVATLQWKAFLKCLALSSSCYNPIVYAFMNENFRKNFANLLRCGKHRIEPLSVRNVNHRQSIMTKPAQAVWIKFGSENVTSAPTTNQRKTTETNIK</sequence>
<feature type="transmembrane region" description="Helical" evidence="10">
    <location>
        <begin position="142"/>
        <end position="162"/>
    </location>
</feature>
<dbReference type="SMART" id="SM01381">
    <property type="entry name" value="7TM_GPCR_Srsx"/>
    <property type="match status" value="1"/>
</dbReference>
<organism evidence="12 13">
    <name type="scientific">Magallana gigas</name>
    <name type="common">Pacific oyster</name>
    <name type="synonym">Crassostrea gigas</name>
    <dbReference type="NCBI Taxonomy" id="29159"/>
    <lineage>
        <taxon>Eukaryota</taxon>
        <taxon>Metazoa</taxon>
        <taxon>Spiralia</taxon>
        <taxon>Lophotrochozoa</taxon>
        <taxon>Mollusca</taxon>
        <taxon>Bivalvia</taxon>
        <taxon>Autobranchia</taxon>
        <taxon>Pteriomorphia</taxon>
        <taxon>Ostreida</taxon>
        <taxon>Ostreoidea</taxon>
        <taxon>Ostreidae</taxon>
        <taxon>Magallana</taxon>
    </lineage>
</organism>
<keyword evidence="6 10" id="KW-0472">Membrane</keyword>
<evidence type="ECO:0000256" key="2">
    <source>
        <dbReference type="ARBA" id="ARBA00010663"/>
    </source>
</evidence>
<feature type="transmembrane region" description="Helical" evidence="10">
    <location>
        <begin position="62"/>
        <end position="81"/>
    </location>
</feature>
<dbReference type="CDD" id="cd14992">
    <property type="entry name" value="7tmA_TACR_family"/>
    <property type="match status" value="1"/>
</dbReference>
<feature type="transmembrane region" description="Helical" evidence="10">
    <location>
        <begin position="287"/>
        <end position="307"/>
    </location>
</feature>
<dbReference type="PROSITE" id="PS00237">
    <property type="entry name" value="G_PROTEIN_RECEP_F1_1"/>
    <property type="match status" value="1"/>
</dbReference>
<keyword evidence="13" id="KW-1185">Reference proteome</keyword>
<evidence type="ECO:0000313" key="12">
    <source>
        <dbReference type="EnsemblMetazoa" id="G2540.1:cds"/>
    </source>
</evidence>
<evidence type="ECO:0000256" key="8">
    <source>
        <dbReference type="ARBA" id="ARBA00023224"/>
    </source>
</evidence>
<reference evidence="12" key="1">
    <citation type="submission" date="2022-08" db="UniProtKB">
        <authorList>
            <consortium name="EnsemblMetazoa"/>
        </authorList>
    </citation>
    <scope>IDENTIFICATION</scope>
    <source>
        <strain evidence="12">05x7-T-G4-1.051#20</strain>
    </source>
</reference>
<dbReference type="Proteomes" id="UP000005408">
    <property type="component" value="Unassembled WGS sequence"/>
</dbReference>
<feature type="transmembrane region" description="Helical" evidence="10">
    <location>
        <begin position="197"/>
        <end position="224"/>
    </location>
</feature>
<accession>A0A8W8L0U2</accession>
<dbReference type="AlphaFoldDB" id="A0A8W8L0U2"/>
<dbReference type="PANTHER" id="PTHR45695">
    <property type="entry name" value="LEUCOKININ RECEPTOR-RELATED"/>
    <property type="match status" value="1"/>
</dbReference>
<evidence type="ECO:0000256" key="5">
    <source>
        <dbReference type="ARBA" id="ARBA00023040"/>
    </source>
</evidence>
<dbReference type="InterPro" id="IPR000276">
    <property type="entry name" value="GPCR_Rhodpsn"/>
</dbReference>
<keyword evidence="7 9" id="KW-0675">Receptor</keyword>
<dbReference type="InterPro" id="IPR000611">
    <property type="entry name" value="NPY_rcpt"/>
</dbReference>
<evidence type="ECO:0000256" key="10">
    <source>
        <dbReference type="SAM" id="Phobius"/>
    </source>
</evidence>
<dbReference type="EnsemblMetazoa" id="G2540.1">
    <property type="protein sequence ID" value="G2540.1:cds"/>
    <property type="gene ID" value="G2540"/>
</dbReference>
<dbReference type="PRINTS" id="PR00237">
    <property type="entry name" value="GPCRRHODOPSN"/>
</dbReference>
<dbReference type="GO" id="GO:0004983">
    <property type="term" value="F:neuropeptide Y receptor activity"/>
    <property type="evidence" value="ECO:0007669"/>
    <property type="project" value="InterPro"/>
</dbReference>
<keyword evidence="8 9" id="KW-0807">Transducer</keyword>